<name>A0ABU8NBN1_9PSEU</name>
<evidence type="ECO:0000256" key="4">
    <source>
        <dbReference type="ARBA" id="ARBA00023033"/>
    </source>
</evidence>
<dbReference type="NCBIfam" id="TIGR03860">
    <property type="entry name" value="FMN_nitrolo"/>
    <property type="match status" value="1"/>
</dbReference>
<dbReference type="InterPro" id="IPR016215">
    <property type="entry name" value="NTA_MOA"/>
</dbReference>
<dbReference type="InterPro" id="IPR036661">
    <property type="entry name" value="Luciferase-like_sf"/>
</dbReference>
<evidence type="ECO:0000313" key="7">
    <source>
        <dbReference type="EMBL" id="MEJ2889811.1"/>
    </source>
</evidence>
<dbReference type="RefSeq" id="WP_337717745.1">
    <property type="nucleotide sequence ID" value="NZ_JBBEGL010000008.1"/>
</dbReference>
<keyword evidence="4 7" id="KW-0503">Monooxygenase</keyword>
<protein>
    <submittedName>
        <fullName evidence="7">NtaA/DmoA family FMN-dependent monooxygenase</fullName>
        <ecNumber evidence="7">1.14.-.-</ecNumber>
    </submittedName>
</protein>
<keyword evidence="8" id="KW-1185">Reference proteome</keyword>
<gene>
    <name evidence="7" type="ORF">WCD41_25360</name>
</gene>
<dbReference type="CDD" id="cd01095">
    <property type="entry name" value="Nitrilotriacetate_monoxgenase"/>
    <property type="match status" value="1"/>
</dbReference>
<evidence type="ECO:0000259" key="6">
    <source>
        <dbReference type="Pfam" id="PF00296"/>
    </source>
</evidence>
<sequence length="428" mass="46133">MRNDQLTLNVNVLDVGLHLAAWRAPDLHGRSFLDPQHYRRCAELAERGALDALFLADVPAIRDDPRMKPSRNLEPTVVLGTVAAATENLGLIVTASTTFNDPVELADRLLSLDTVSGGRLGWNAVTTYHEATAANFGLDGHPDRATRYARAGEFVDVVRALWDSAATGRAVHHRGEHLALDGLLTVPPSAQGAPAIVQAGGSAWGRDLAARSADAVFSAELTLEAGQRHYADVKDRARRLGRDPDAIRILPGLVTVLGGTEAEALARHESYERHVPAGHALGRLGGVLGVDLATLDLDAPVPDHLLDDPPEPERFRGALGFREAVVRVARERRPTLRGLLREFGGYGHRLVVGTPEQVADTIADWFETRAADGFNLMPDALPSGLEDFVEHVVPLLRARGLFRHEYAGTTLRERYGLAGTGAEKGATA</sequence>
<evidence type="ECO:0000256" key="3">
    <source>
        <dbReference type="ARBA" id="ARBA00023002"/>
    </source>
</evidence>
<comment type="caution">
    <text evidence="7">The sequence shown here is derived from an EMBL/GenBank/DDBJ whole genome shotgun (WGS) entry which is preliminary data.</text>
</comment>
<dbReference type="SUPFAM" id="SSF51679">
    <property type="entry name" value="Bacterial luciferase-like"/>
    <property type="match status" value="1"/>
</dbReference>
<dbReference type="InterPro" id="IPR051260">
    <property type="entry name" value="Diverse_substr_monoxygenases"/>
</dbReference>
<dbReference type="Gene3D" id="3.20.20.30">
    <property type="entry name" value="Luciferase-like domain"/>
    <property type="match status" value="1"/>
</dbReference>
<dbReference type="PANTHER" id="PTHR30011:SF16">
    <property type="entry name" value="C2H2 FINGER DOMAIN TRANSCRIPTION FACTOR (EUROFUNG)-RELATED"/>
    <property type="match status" value="1"/>
</dbReference>
<dbReference type="Proteomes" id="UP001370100">
    <property type="component" value="Unassembled WGS sequence"/>
</dbReference>
<dbReference type="EC" id="1.14.-.-" evidence="7"/>
<dbReference type="PANTHER" id="PTHR30011">
    <property type="entry name" value="ALKANESULFONATE MONOOXYGENASE-RELATED"/>
    <property type="match status" value="1"/>
</dbReference>
<proteinExistence type="inferred from homology"/>
<evidence type="ECO:0000256" key="1">
    <source>
        <dbReference type="ARBA" id="ARBA00022630"/>
    </source>
</evidence>
<dbReference type="Pfam" id="PF00296">
    <property type="entry name" value="Bac_luciferase"/>
    <property type="match status" value="1"/>
</dbReference>
<dbReference type="PIRSF" id="PIRSF000337">
    <property type="entry name" value="NTA_MOA"/>
    <property type="match status" value="1"/>
</dbReference>
<evidence type="ECO:0000256" key="5">
    <source>
        <dbReference type="ARBA" id="ARBA00033748"/>
    </source>
</evidence>
<keyword evidence="2" id="KW-0288">FMN</keyword>
<dbReference type="InterPro" id="IPR011251">
    <property type="entry name" value="Luciferase-like_dom"/>
</dbReference>
<dbReference type="GO" id="GO:0004497">
    <property type="term" value="F:monooxygenase activity"/>
    <property type="evidence" value="ECO:0007669"/>
    <property type="project" value="UniProtKB-KW"/>
</dbReference>
<reference evidence="7 8" key="1">
    <citation type="submission" date="2024-03" db="EMBL/GenBank/DDBJ databases">
        <title>Actinomycetospora sp. OC33-EN06, a novel actinomycete isolated from wild orchid (Aerides multiflora).</title>
        <authorList>
            <person name="Suriyachadkun C."/>
        </authorList>
    </citation>
    <scope>NUCLEOTIDE SEQUENCE [LARGE SCALE GENOMIC DNA]</scope>
    <source>
        <strain evidence="7 8">OC33-EN06</strain>
    </source>
</reference>
<keyword evidence="1" id="KW-0285">Flavoprotein</keyword>
<evidence type="ECO:0000256" key="2">
    <source>
        <dbReference type="ARBA" id="ARBA00022643"/>
    </source>
</evidence>
<accession>A0ABU8NBN1</accession>
<comment type="similarity">
    <text evidence="5">Belongs to the NtaA/SnaA/DszA monooxygenase family.</text>
</comment>
<evidence type="ECO:0000313" key="8">
    <source>
        <dbReference type="Proteomes" id="UP001370100"/>
    </source>
</evidence>
<feature type="domain" description="Luciferase-like" evidence="6">
    <location>
        <begin position="33"/>
        <end position="369"/>
    </location>
</feature>
<keyword evidence="3 7" id="KW-0560">Oxidoreductase</keyword>
<organism evidence="7 8">
    <name type="scientific">Actinomycetospora aeridis</name>
    <dbReference type="NCBI Taxonomy" id="3129231"/>
    <lineage>
        <taxon>Bacteria</taxon>
        <taxon>Bacillati</taxon>
        <taxon>Actinomycetota</taxon>
        <taxon>Actinomycetes</taxon>
        <taxon>Pseudonocardiales</taxon>
        <taxon>Pseudonocardiaceae</taxon>
        <taxon>Actinomycetospora</taxon>
    </lineage>
</organism>
<dbReference type="EMBL" id="JBBEGL010000008">
    <property type="protein sequence ID" value="MEJ2889811.1"/>
    <property type="molecule type" value="Genomic_DNA"/>
</dbReference>